<evidence type="ECO:0000313" key="4">
    <source>
        <dbReference type="Proteomes" id="UP001589753"/>
    </source>
</evidence>
<dbReference type="RefSeq" id="WP_380956220.1">
    <property type="nucleotide sequence ID" value="NZ_JBHMDI010000050.1"/>
</dbReference>
<gene>
    <name evidence="3" type="ORF">ACFFUA_19190</name>
</gene>
<keyword evidence="4" id="KW-1185">Reference proteome</keyword>
<evidence type="ECO:0000256" key="1">
    <source>
        <dbReference type="SAM" id="Phobius"/>
    </source>
</evidence>
<reference evidence="3 4" key="1">
    <citation type="submission" date="2024-09" db="EMBL/GenBank/DDBJ databases">
        <authorList>
            <person name="Sun Q."/>
            <person name="Mori K."/>
        </authorList>
    </citation>
    <scope>NUCLEOTIDE SEQUENCE [LARGE SCALE GENOMIC DNA]</scope>
    <source>
        <strain evidence="3 4">JCM 9767</strain>
    </source>
</reference>
<evidence type="ECO:0000259" key="2">
    <source>
        <dbReference type="Pfam" id="PF02558"/>
    </source>
</evidence>
<dbReference type="EMBL" id="JBHMDI010000050">
    <property type="protein sequence ID" value="MFB9349555.1"/>
    <property type="molecule type" value="Genomic_DNA"/>
</dbReference>
<dbReference type="InterPro" id="IPR013332">
    <property type="entry name" value="KPR_N"/>
</dbReference>
<proteinExistence type="predicted"/>
<feature type="transmembrane region" description="Helical" evidence="1">
    <location>
        <begin position="12"/>
        <end position="36"/>
    </location>
</feature>
<evidence type="ECO:0000313" key="3">
    <source>
        <dbReference type="EMBL" id="MFB9349555.1"/>
    </source>
</evidence>
<dbReference type="Proteomes" id="UP001589753">
    <property type="component" value="Unassembled WGS sequence"/>
</dbReference>
<feature type="domain" description="Ketopantoate reductase N-terminal" evidence="2">
    <location>
        <begin position="9"/>
        <end position="43"/>
    </location>
</feature>
<keyword evidence="1" id="KW-0472">Membrane</keyword>
<keyword evidence="1" id="KW-0812">Transmembrane</keyword>
<dbReference type="Gene3D" id="3.40.50.720">
    <property type="entry name" value="NAD(P)-binding Rossmann-like Domain"/>
    <property type="match status" value="1"/>
</dbReference>
<name>A0ABV5LBL4_9ACTN</name>
<protein>
    <submittedName>
        <fullName evidence="3">2-dehydropantoate 2-reductase N-terminal domain-containing protein</fullName>
    </submittedName>
</protein>
<keyword evidence="1" id="KW-1133">Transmembrane helix</keyword>
<dbReference type="Pfam" id="PF02558">
    <property type="entry name" value="ApbA"/>
    <property type="match status" value="1"/>
</dbReference>
<comment type="caution">
    <text evidence="3">The sequence shown here is derived from an EMBL/GenBank/DDBJ whole genome shotgun (WGS) entry which is preliminary data.</text>
</comment>
<accession>A0ABV5LBL4</accession>
<organism evidence="3 4">
    <name type="scientific">Streptomyces heliomycini</name>
    <dbReference type="NCBI Taxonomy" id="284032"/>
    <lineage>
        <taxon>Bacteria</taxon>
        <taxon>Bacillati</taxon>
        <taxon>Actinomycetota</taxon>
        <taxon>Actinomycetes</taxon>
        <taxon>Kitasatosporales</taxon>
        <taxon>Streptomycetaceae</taxon>
        <taxon>Streptomyces</taxon>
    </lineage>
</organism>
<sequence length="57" mass="5850">MTTSVTPSVCIVGAGSMGIVTGYHLGLAGASVTFLVRPHRQAQSSRPRCSTPMTTTA</sequence>